<accession>A0A0C9WHD2</accession>
<dbReference type="HOGENOM" id="CLU_2292163_0_0_1"/>
<evidence type="ECO:0000313" key="2">
    <source>
        <dbReference type="Proteomes" id="UP000054477"/>
    </source>
</evidence>
<reference evidence="2" key="2">
    <citation type="submission" date="2015-01" db="EMBL/GenBank/DDBJ databases">
        <title>Evolutionary Origins and Diversification of the Mycorrhizal Mutualists.</title>
        <authorList>
            <consortium name="DOE Joint Genome Institute"/>
            <consortium name="Mycorrhizal Genomics Consortium"/>
            <person name="Kohler A."/>
            <person name="Kuo A."/>
            <person name="Nagy L.G."/>
            <person name="Floudas D."/>
            <person name="Copeland A."/>
            <person name="Barry K.W."/>
            <person name="Cichocki N."/>
            <person name="Veneault-Fourrey C."/>
            <person name="LaButti K."/>
            <person name="Lindquist E.A."/>
            <person name="Lipzen A."/>
            <person name="Lundell T."/>
            <person name="Morin E."/>
            <person name="Murat C."/>
            <person name="Riley R."/>
            <person name="Ohm R."/>
            <person name="Sun H."/>
            <person name="Tunlid A."/>
            <person name="Henrissat B."/>
            <person name="Grigoriev I.V."/>
            <person name="Hibbett D.S."/>
            <person name="Martin F."/>
        </authorList>
    </citation>
    <scope>NUCLEOTIDE SEQUENCE [LARGE SCALE GENOMIC DNA]</scope>
    <source>
        <strain evidence="2">LaAM-08-1</strain>
    </source>
</reference>
<proteinExistence type="predicted"/>
<name>A0A0C9WHD2_9AGAR</name>
<dbReference type="AlphaFoldDB" id="A0A0C9WHD2"/>
<dbReference type="EMBL" id="KN839071">
    <property type="protein sequence ID" value="KIJ90989.1"/>
    <property type="molecule type" value="Genomic_DNA"/>
</dbReference>
<dbReference type="Proteomes" id="UP000054477">
    <property type="component" value="Unassembled WGS sequence"/>
</dbReference>
<reference evidence="1 2" key="1">
    <citation type="submission" date="2014-04" db="EMBL/GenBank/DDBJ databases">
        <authorList>
            <consortium name="DOE Joint Genome Institute"/>
            <person name="Kuo A."/>
            <person name="Kohler A."/>
            <person name="Nagy L.G."/>
            <person name="Floudas D."/>
            <person name="Copeland A."/>
            <person name="Barry K.W."/>
            <person name="Cichocki N."/>
            <person name="Veneault-Fourrey C."/>
            <person name="LaButti K."/>
            <person name="Lindquist E.A."/>
            <person name="Lipzen A."/>
            <person name="Lundell T."/>
            <person name="Morin E."/>
            <person name="Murat C."/>
            <person name="Sun H."/>
            <person name="Tunlid A."/>
            <person name="Henrissat B."/>
            <person name="Grigoriev I.V."/>
            <person name="Hibbett D.S."/>
            <person name="Martin F."/>
            <person name="Nordberg H.P."/>
            <person name="Cantor M.N."/>
            <person name="Hua S.X."/>
        </authorList>
    </citation>
    <scope>NUCLEOTIDE SEQUENCE [LARGE SCALE GENOMIC DNA]</scope>
    <source>
        <strain evidence="1 2">LaAM-08-1</strain>
    </source>
</reference>
<sequence length="101" mass="11363">MTTTVMGDIASIDDLRSLTELDFSRRRWIGRLLTEYISLQALRILPVLSKHVLVHSLIGPHSGKCPYPTESTSSRSSNGGHLLKYFLESGIRFLSSVLRFD</sequence>
<evidence type="ECO:0000313" key="1">
    <source>
        <dbReference type="EMBL" id="KIJ90989.1"/>
    </source>
</evidence>
<organism evidence="1 2">
    <name type="scientific">Laccaria amethystina LaAM-08-1</name>
    <dbReference type="NCBI Taxonomy" id="1095629"/>
    <lineage>
        <taxon>Eukaryota</taxon>
        <taxon>Fungi</taxon>
        <taxon>Dikarya</taxon>
        <taxon>Basidiomycota</taxon>
        <taxon>Agaricomycotina</taxon>
        <taxon>Agaricomycetes</taxon>
        <taxon>Agaricomycetidae</taxon>
        <taxon>Agaricales</taxon>
        <taxon>Agaricineae</taxon>
        <taxon>Hydnangiaceae</taxon>
        <taxon>Laccaria</taxon>
    </lineage>
</organism>
<gene>
    <name evidence="1" type="ORF">K443DRAFT_686335</name>
</gene>
<protein>
    <submittedName>
        <fullName evidence="1">Uncharacterized protein</fullName>
    </submittedName>
</protein>
<keyword evidence="2" id="KW-1185">Reference proteome</keyword>